<evidence type="ECO:0000313" key="6">
    <source>
        <dbReference type="Proteomes" id="UP000225433"/>
    </source>
</evidence>
<feature type="compositionally biased region" description="Polar residues" evidence="1">
    <location>
        <begin position="18"/>
        <end position="30"/>
    </location>
</feature>
<dbReference type="Proteomes" id="UP000094600">
    <property type="component" value="Chromosome"/>
</dbReference>
<reference evidence="2 5" key="1">
    <citation type="submission" date="2016-06" db="EMBL/GenBank/DDBJ databases">
        <title>Bacterial characters and pathogenicity of Xenorhabdus hominickii from an entomopathogenic nematode, Steinernema monticolum.</title>
        <authorList>
            <person name="Park Y."/>
            <person name="Kim Y."/>
        </authorList>
    </citation>
    <scope>NUCLEOTIDE SEQUENCE [LARGE SCALE GENOMIC DNA]</scope>
    <source>
        <strain evidence="2 5">ANU1</strain>
    </source>
</reference>
<evidence type="ECO:0000313" key="5">
    <source>
        <dbReference type="Proteomes" id="UP000094600"/>
    </source>
</evidence>
<dbReference type="AlphaFoldDB" id="A0A2G0QCX3"/>
<keyword evidence="5" id="KW-1185">Reference proteome</keyword>
<sequence>MEKGGRENTYGGNKNHGKQITQSSYRSARNGQEKSLPKLAGFCHEKKRAGYRTHLTKFVGSAAQTSYGKTVISRSFVVQGSSKYEYMVMANIRNMRYV</sequence>
<dbReference type="KEGG" id="xho:A9255_11615"/>
<dbReference type="EMBL" id="NJAI01000003">
    <property type="protein sequence ID" value="PHM55588.1"/>
    <property type="molecule type" value="Genomic_DNA"/>
</dbReference>
<evidence type="ECO:0000313" key="4">
    <source>
        <dbReference type="EMBL" id="PHM57048.1"/>
    </source>
</evidence>
<dbReference type="EMBL" id="NJAI01000001">
    <property type="protein sequence ID" value="PHM57048.1"/>
    <property type="molecule type" value="Genomic_DNA"/>
</dbReference>
<reference evidence="4 6" key="2">
    <citation type="journal article" date="2017" name="Nat. Microbiol.">
        <title>Natural product diversity associated with the nematode symbionts Photorhabdus and Xenorhabdus.</title>
        <authorList>
            <person name="Tobias N.J."/>
            <person name="Wolff H."/>
            <person name="Djahanschiri B."/>
            <person name="Grundmann F."/>
            <person name="Kronenwerth M."/>
            <person name="Shi Y.M."/>
            <person name="Simonyi S."/>
            <person name="Grun P."/>
            <person name="Shapiro-Ilan D."/>
            <person name="Pidot S.J."/>
            <person name="Stinear T.P."/>
            <person name="Ebersberger I."/>
            <person name="Bode H.B."/>
        </authorList>
    </citation>
    <scope>NUCLEOTIDE SEQUENCE [LARGE SCALE GENOMIC DNA]</scope>
    <source>
        <strain evidence="4 6">DSM 17903</strain>
    </source>
</reference>
<dbReference type="RefSeq" id="WP_069316854.1">
    <property type="nucleotide sequence ID" value="NZ_CAWNQJ010000001.1"/>
</dbReference>
<gene>
    <name evidence="2" type="ORF">A9255_11615</name>
    <name evidence="4" type="ORF">Xhom_00002</name>
    <name evidence="3" type="ORF">Xhom_02334</name>
</gene>
<evidence type="ECO:0000256" key="1">
    <source>
        <dbReference type="SAM" id="MobiDB-lite"/>
    </source>
</evidence>
<protein>
    <submittedName>
        <fullName evidence="4">Uncharacterized protein</fullName>
    </submittedName>
</protein>
<name>A0A2G0QCX3_XENHO</name>
<feature type="region of interest" description="Disordered" evidence="1">
    <location>
        <begin position="1"/>
        <end position="39"/>
    </location>
</feature>
<organism evidence="4 6">
    <name type="scientific">Xenorhabdus hominickii</name>
    <dbReference type="NCBI Taxonomy" id="351679"/>
    <lineage>
        <taxon>Bacteria</taxon>
        <taxon>Pseudomonadati</taxon>
        <taxon>Pseudomonadota</taxon>
        <taxon>Gammaproteobacteria</taxon>
        <taxon>Enterobacterales</taxon>
        <taxon>Morganellaceae</taxon>
        <taxon>Xenorhabdus</taxon>
    </lineage>
</organism>
<accession>A0A2G0QCX3</accession>
<evidence type="ECO:0000313" key="3">
    <source>
        <dbReference type="EMBL" id="PHM55588.1"/>
    </source>
</evidence>
<dbReference type="Proteomes" id="UP000225433">
    <property type="component" value="Unassembled WGS sequence"/>
</dbReference>
<dbReference type="EMBL" id="CP016176">
    <property type="protein sequence ID" value="AOM41171.1"/>
    <property type="molecule type" value="Genomic_DNA"/>
</dbReference>
<proteinExistence type="predicted"/>
<evidence type="ECO:0000313" key="2">
    <source>
        <dbReference type="EMBL" id="AOM41171.1"/>
    </source>
</evidence>